<evidence type="ECO:0000256" key="1">
    <source>
        <dbReference type="SAM" id="MobiDB-lite"/>
    </source>
</evidence>
<dbReference type="Proteomes" id="UP000319191">
    <property type="component" value="Unassembled WGS sequence"/>
</dbReference>
<feature type="region of interest" description="Disordered" evidence="1">
    <location>
        <begin position="1"/>
        <end position="28"/>
    </location>
</feature>
<feature type="compositionally biased region" description="Basic and acidic residues" evidence="1">
    <location>
        <begin position="13"/>
        <end position="27"/>
    </location>
</feature>
<comment type="caution">
    <text evidence="2">The sequence shown here is derived from an EMBL/GenBank/DDBJ whole genome shotgun (WGS) entry which is preliminary data.</text>
</comment>
<dbReference type="AlphaFoldDB" id="A0A552IEQ9"/>
<protein>
    <submittedName>
        <fullName evidence="2">Uncharacterized protein</fullName>
    </submittedName>
</protein>
<sequence>MKIGISLQGSVFQEREQKEHRSSDQKTARAIVNTHPWWSVGKGGQDNLNNIRLFIEPFGYLNRLKSWLCVFFTPRLIHYFSFLYTQINRFIDSLLEFVFPCHFCLPVP</sequence>
<evidence type="ECO:0000313" key="3">
    <source>
        <dbReference type="Proteomes" id="UP000319191"/>
    </source>
</evidence>
<gene>
    <name evidence="2" type="ORF">EWV54_22825</name>
</gene>
<accession>A0A552IEQ9</accession>
<evidence type="ECO:0000313" key="2">
    <source>
        <dbReference type="EMBL" id="TRU81956.1"/>
    </source>
</evidence>
<name>A0A552IEQ9_9CHRO</name>
<proteinExistence type="predicted"/>
<organism evidence="2 3">
    <name type="scientific">Microcystis novacekii Mn_MB_F_20050700_S1D</name>
    <dbReference type="NCBI Taxonomy" id="2486266"/>
    <lineage>
        <taxon>Bacteria</taxon>
        <taxon>Bacillati</taxon>
        <taxon>Cyanobacteriota</taxon>
        <taxon>Cyanophyceae</taxon>
        <taxon>Oscillatoriophycideae</taxon>
        <taxon>Chroococcales</taxon>
        <taxon>Microcystaceae</taxon>
        <taxon>Microcystis</taxon>
    </lineage>
</organism>
<dbReference type="EMBL" id="SFAV01000320">
    <property type="protein sequence ID" value="TRU81956.1"/>
    <property type="molecule type" value="Genomic_DNA"/>
</dbReference>
<reference evidence="2 3" key="1">
    <citation type="submission" date="2019-01" db="EMBL/GenBank/DDBJ databases">
        <title>Coherence of Microcystis species and biogeography revealed through population genomics.</title>
        <authorList>
            <person name="Perez-Carrascal O.M."/>
            <person name="Terrat Y."/>
            <person name="Giani A."/>
            <person name="Fortin N."/>
            <person name="Tromas N."/>
            <person name="Shapiro B.J."/>
        </authorList>
    </citation>
    <scope>NUCLEOTIDE SEQUENCE [LARGE SCALE GENOMIC DNA]</scope>
    <source>
        <strain evidence="2">Mn_MB_F_20050700_S1D</strain>
    </source>
</reference>